<evidence type="ECO:0000313" key="2">
    <source>
        <dbReference type="Proteomes" id="UP000501122"/>
    </source>
</evidence>
<dbReference type="SUPFAM" id="SSF56219">
    <property type="entry name" value="DNase I-like"/>
    <property type="match status" value="1"/>
</dbReference>
<sequence length="238" mass="27477">MITSLNVNKFGGIKNNGYGDEWHQEYIDAIVTFIENQYLTNNDCIILHEVNMNKVPYQYFISKLPNNIKINLPSNIKNKKPKGCTVALTTLDSNWKQKHSIDDGINYYNKTIQLQNTETDLTVLGVHMPSSKISTDDYGKKLWDNLIEFSNTNQKFLIIGDFNAYKEGNENYEVFKSLSKNYELDAWIQSGNDKDTRTFIGNTRIDYALTNTPYQSIHITDYLIDEGVTDHEAIMIQY</sequence>
<dbReference type="InterPro" id="IPR036691">
    <property type="entry name" value="Endo/exonu/phosph_ase_sf"/>
</dbReference>
<dbReference type="RefSeq" id="WP_164953053.1">
    <property type="nucleotide sequence ID" value="NZ_CP047363.1"/>
</dbReference>
<dbReference type="AlphaFoldDB" id="A0AAE7BZ77"/>
<proteinExistence type="predicted"/>
<evidence type="ECO:0008006" key="3">
    <source>
        <dbReference type="Google" id="ProtNLM"/>
    </source>
</evidence>
<dbReference type="EMBL" id="CP047363">
    <property type="protein sequence ID" value="QIH77562.1"/>
    <property type="molecule type" value="Genomic_DNA"/>
</dbReference>
<evidence type="ECO:0000313" key="1">
    <source>
        <dbReference type="EMBL" id="QIH77562.1"/>
    </source>
</evidence>
<organism evidence="1 2">
    <name type="scientific">Macrococcoides canis</name>
    <dbReference type="NCBI Taxonomy" id="1855823"/>
    <lineage>
        <taxon>Bacteria</taxon>
        <taxon>Bacillati</taxon>
        <taxon>Bacillota</taxon>
        <taxon>Bacilli</taxon>
        <taxon>Bacillales</taxon>
        <taxon>Staphylococcaceae</taxon>
        <taxon>Macrococcoides</taxon>
    </lineage>
</organism>
<name>A0AAE7BZ77_9STAP</name>
<dbReference type="Proteomes" id="UP000501122">
    <property type="component" value="Chromosome"/>
</dbReference>
<reference evidence="1" key="1">
    <citation type="journal article" date="2020" name="Antimicrob. Agents Chemother.">
        <title>The novel macrolide resistance genes mef(D), msr(F) and msr(H) are present on resistance islands in Macrococcus canis, Macrococcus caseolyticus and Staphylococcus aureus.</title>
        <authorList>
            <person name="Schwendener S."/>
            <person name="Dona V."/>
            <person name="Perreten V."/>
        </authorList>
    </citation>
    <scope>NUCLEOTIDE SEQUENCE</scope>
    <source>
        <strain evidence="1">Epi0076A</strain>
    </source>
</reference>
<dbReference type="Gene3D" id="3.60.10.10">
    <property type="entry name" value="Endonuclease/exonuclease/phosphatase"/>
    <property type="match status" value="1"/>
</dbReference>
<accession>A0AAE7BZ77</accession>
<gene>
    <name evidence="1" type="ORF">GTN30_02690</name>
</gene>
<protein>
    <recommendedName>
        <fullName evidence="3">Endonuclease/exonuclease/phosphatase family protein</fullName>
    </recommendedName>
</protein>